<keyword evidence="2" id="KW-1185">Reference proteome</keyword>
<evidence type="ECO:0000313" key="2">
    <source>
        <dbReference type="Proteomes" id="UP000235145"/>
    </source>
</evidence>
<gene>
    <name evidence="1" type="ORF">LSAT_V11C300114440</name>
</gene>
<organism evidence="1 2">
    <name type="scientific">Lactuca sativa</name>
    <name type="common">Garden lettuce</name>
    <dbReference type="NCBI Taxonomy" id="4236"/>
    <lineage>
        <taxon>Eukaryota</taxon>
        <taxon>Viridiplantae</taxon>
        <taxon>Streptophyta</taxon>
        <taxon>Embryophyta</taxon>
        <taxon>Tracheophyta</taxon>
        <taxon>Spermatophyta</taxon>
        <taxon>Magnoliopsida</taxon>
        <taxon>eudicotyledons</taxon>
        <taxon>Gunneridae</taxon>
        <taxon>Pentapetalae</taxon>
        <taxon>asterids</taxon>
        <taxon>campanulids</taxon>
        <taxon>Asterales</taxon>
        <taxon>Asteraceae</taxon>
        <taxon>Cichorioideae</taxon>
        <taxon>Cichorieae</taxon>
        <taxon>Lactucinae</taxon>
        <taxon>Lactuca</taxon>
    </lineage>
</organism>
<name>A0A9R1W5A9_LACSA</name>
<reference evidence="1 2" key="1">
    <citation type="journal article" date="2017" name="Nat. Commun.">
        <title>Genome assembly with in vitro proximity ligation data and whole-genome triplication in lettuce.</title>
        <authorList>
            <person name="Reyes-Chin-Wo S."/>
            <person name="Wang Z."/>
            <person name="Yang X."/>
            <person name="Kozik A."/>
            <person name="Arikit S."/>
            <person name="Song C."/>
            <person name="Xia L."/>
            <person name="Froenicke L."/>
            <person name="Lavelle D.O."/>
            <person name="Truco M.J."/>
            <person name="Xia R."/>
            <person name="Zhu S."/>
            <person name="Xu C."/>
            <person name="Xu H."/>
            <person name="Xu X."/>
            <person name="Cox K."/>
            <person name="Korf I."/>
            <person name="Meyers B.C."/>
            <person name="Michelmore R.W."/>
        </authorList>
    </citation>
    <scope>NUCLEOTIDE SEQUENCE [LARGE SCALE GENOMIC DNA]</scope>
    <source>
        <strain evidence="2">cv. Salinas</strain>
        <tissue evidence="1">Seedlings</tissue>
    </source>
</reference>
<sequence length="90" mass="10757">MLIQLVFMLTGLHEHDVKTCIPAAVSKLADNRDYWNMFAWGTYFWTYTSRMMHEIFKKIEEFRLLKQANPEAKKLHKYIVPGFMLPFKLS</sequence>
<comment type="caution">
    <text evidence="1">The sequence shown here is derived from an EMBL/GenBank/DDBJ whole genome shotgun (WGS) entry which is preliminary data.</text>
</comment>
<accession>A0A9R1W5A9</accession>
<dbReference type="AlphaFoldDB" id="A0A9R1W5A9"/>
<evidence type="ECO:0000313" key="1">
    <source>
        <dbReference type="EMBL" id="KAJ0218836.1"/>
    </source>
</evidence>
<dbReference type="EMBL" id="NBSK02000003">
    <property type="protein sequence ID" value="KAJ0218836.1"/>
    <property type="molecule type" value="Genomic_DNA"/>
</dbReference>
<protein>
    <submittedName>
        <fullName evidence="1">Uncharacterized protein</fullName>
    </submittedName>
</protein>
<proteinExistence type="predicted"/>
<dbReference type="Proteomes" id="UP000235145">
    <property type="component" value="Unassembled WGS sequence"/>
</dbReference>